<dbReference type="PRINTS" id="PR00932">
    <property type="entry name" value="AMINO1PTASE"/>
</dbReference>
<dbReference type="InterPro" id="IPR001948">
    <property type="entry name" value="Peptidase_M18"/>
</dbReference>
<comment type="cofactor">
    <cofactor evidence="2">
        <name>Zn(2+)</name>
        <dbReference type="ChEBI" id="CHEBI:29105"/>
    </cofactor>
</comment>
<name>A0A1E4TJP9_9ASCO</name>
<dbReference type="SUPFAM" id="SSF101821">
    <property type="entry name" value="Aminopeptidase/glucanase lid domain"/>
    <property type="match status" value="1"/>
</dbReference>
<dbReference type="EC" id="3.4.11.21" evidence="4"/>
<dbReference type="InterPro" id="IPR023358">
    <property type="entry name" value="Peptidase_M18_dom2"/>
</dbReference>
<keyword evidence="13" id="KW-1185">Reference proteome</keyword>
<evidence type="ECO:0000256" key="8">
    <source>
        <dbReference type="ARBA" id="ARBA00022801"/>
    </source>
</evidence>
<evidence type="ECO:0000313" key="13">
    <source>
        <dbReference type="Proteomes" id="UP000095023"/>
    </source>
</evidence>
<dbReference type="PANTHER" id="PTHR28570">
    <property type="entry name" value="ASPARTYL AMINOPEPTIDASE"/>
    <property type="match status" value="1"/>
</dbReference>
<dbReference type="SUPFAM" id="SSF53187">
    <property type="entry name" value="Zn-dependent exopeptidases"/>
    <property type="match status" value="1"/>
</dbReference>
<keyword evidence="9 11" id="KW-0862">Zinc</keyword>
<accession>A0A1E4TJP9</accession>
<comment type="catalytic activity">
    <reaction evidence="1">
        <text>Release of an N-terminal aspartate or glutamate from a peptide, with a preference for aspartate.</text>
        <dbReference type="EC" id="3.4.11.21"/>
    </reaction>
</comment>
<sequence length="478" mass="52056">MSIRRPAMEFINFINNSPTPYHAVANVAAMLKAHGFVQLKESDPSWTRSLSSNSKFFVTRNDSSIIAFSTLGLLSSPLNSFAIVGAHTDSPCLRVKPVSSKTANGFLQVAVETYGGGLWHTWFDRDLSVAGRVLYKKDNFIKAGLVDLKDPIMRIPTLAIHLNREASNKFEFNKETQLLPIAGLVSDNDATKSDSLDAQSAETVLPDIASRHLPGLLDRVARELGITSSDIVDFELVLHDTQPATLGGLQSELIFSPRLDNLNSTFCATEGLIQACEANIAPGIVPLISLFDHEEIGSESAQGARSHFLKTTLKRIYCSIADDGSQSLPDYDAVMANSLLLSADMAHGVHPNYASKHEDAHKPALNKGPVIKINANQRYATNSVGIALLQKIAGFESRPVPLQLFVVRNDSPCGSTIGPALSADLGMPTLDLGNPQLSMHSIRETGGRDDIDHAVNLYRKFFMYYGTAKTEMSIDIEY</sequence>
<evidence type="ECO:0000256" key="3">
    <source>
        <dbReference type="ARBA" id="ARBA00008290"/>
    </source>
</evidence>
<evidence type="ECO:0000256" key="4">
    <source>
        <dbReference type="ARBA" id="ARBA00011965"/>
    </source>
</evidence>
<evidence type="ECO:0000256" key="11">
    <source>
        <dbReference type="RuleBase" id="RU004386"/>
    </source>
</evidence>
<dbReference type="OrthoDB" id="9880441at2759"/>
<dbReference type="GO" id="GO:0006508">
    <property type="term" value="P:proteolysis"/>
    <property type="evidence" value="ECO:0007669"/>
    <property type="project" value="UniProtKB-KW"/>
</dbReference>
<dbReference type="PANTHER" id="PTHR28570:SF3">
    <property type="entry name" value="ASPARTYL AMINOPEPTIDASE"/>
    <property type="match status" value="1"/>
</dbReference>
<keyword evidence="10 11" id="KW-0482">Metalloprotease</keyword>
<dbReference type="Gene3D" id="3.40.630.10">
    <property type="entry name" value="Zn peptidases"/>
    <property type="match status" value="1"/>
</dbReference>
<dbReference type="FunFam" id="2.30.250.10:FF:000001">
    <property type="entry name" value="Aspartyl aminopeptidase 1"/>
    <property type="match status" value="1"/>
</dbReference>
<dbReference type="Gene3D" id="2.30.250.10">
    <property type="entry name" value="Aminopeptidase i, Domain 2"/>
    <property type="match status" value="1"/>
</dbReference>
<dbReference type="CDD" id="cd05658">
    <property type="entry name" value="M18_DAP"/>
    <property type="match status" value="1"/>
</dbReference>
<dbReference type="Proteomes" id="UP000095023">
    <property type="component" value="Unassembled WGS sequence"/>
</dbReference>
<proteinExistence type="inferred from homology"/>
<organism evidence="12 13">
    <name type="scientific">Tortispora caseinolytica NRRL Y-17796</name>
    <dbReference type="NCBI Taxonomy" id="767744"/>
    <lineage>
        <taxon>Eukaryota</taxon>
        <taxon>Fungi</taxon>
        <taxon>Dikarya</taxon>
        <taxon>Ascomycota</taxon>
        <taxon>Saccharomycotina</taxon>
        <taxon>Trigonopsidomycetes</taxon>
        <taxon>Trigonopsidales</taxon>
        <taxon>Trigonopsidaceae</taxon>
        <taxon>Tortispora</taxon>
    </lineage>
</organism>
<keyword evidence="6 11" id="KW-0645">Protease</keyword>
<evidence type="ECO:0000256" key="6">
    <source>
        <dbReference type="ARBA" id="ARBA00022670"/>
    </source>
</evidence>
<evidence type="ECO:0000256" key="9">
    <source>
        <dbReference type="ARBA" id="ARBA00022833"/>
    </source>
</evidence>
<evidence type="ECO:0000256" key="7">
    <source>
        <dbReference type="ARBA" id="ARBA00022723"/>
    </source>
</evidence>
<keyword evidence="5 11" id="KW-0031">Aminopeptidase</keyword>
<evidence type="ECO:0000256" key="10">
    <source>
        <dbReference type="ARBA" id="ARBA00023049"/>
    </source>
</evidence>
<comment type="similarity">
    <text evidence="3 11">Belongs to the peptidase M18 family.</text>
</comment>
<gene>
    <name evidence="12" type="ORF">CANCADRAFT_80537</name>
</gene>
<dbReference type="AlphaFoldDB" id="A0A1E4TJP9"/>
<evidence type="ECO:0000256" key="2">
    <source>
        <dbReference type="ARBA" id="ARBA00001947"/>
    </source>
</evidence>
<reference evidence="13" key="1">
    <citation type="submission" date="2016-02" db="EMBL/GenBank/DDBJ databases">
        <title>Comparative genomics of biotechnologically important yeasts.</title>
        <authorList>
            <consortium name="DOE Joint Genome Institute"/>
            <person name="Riley R."/>
            <person name="Haridas S."/>
            <person name="Wolfe K.H."/>
            <person name="Lopes M.R."/>
            <person name="Hittinger C.T."/>
            <person name="Goker M."/>
            <person name="Salamov A."/>
            <person name="Wisecaver J."/>
            <person name="Long T.M."/>
            <person name="Aerts A.L."/>
            <person name="Barry K."/>
            <person name="Choi C."/>
            <person name="Clum A."/>
            <person name="Coughlan A.Y."/>
            <person name="Deshpande S."/>
            <person name="Douglass A.P."/>
            <person name="Hanson S.J."/>
            <person name="Klenk H.-P."/>
            <person name="Labutti K."/>
            <person name="Lapidus A."/>
            <person name="Lindquist E."/>
            <person name="Lipzen A."/>
            <person name="Meier-Kolthoff J.P."/>
            <person name="Ohm R.A."/>
            <person name="Otillar R.P."/>
            <person name="Pangilinan J."/>
            <person name="Peng Y."/>
            <person name="Rokas A."/>
            <person name="Rosa C.A."/>
            <person name="Scheuner C."/>
            <person name="Sibirny A.A."/>
            <person name="Slot J.C."/>
            <person name="Stielow J.B."/>
            <person name="Sun H."/>
            <person name="Kurtzman C.P."/>
            <person name="Blackwell M."/>
            <person name="Jeffries T.W."/>
            <person name="Grigoriev I.V."/>
        </authorList>
    </citation>
    <scope>NUCLEOTIDE SEQUENCE [LARGE SCALE GENOMIC DNA]</scope>
    <source>
        <strain evidence="13">NRRL Y-17796</strain>
    </source>
</reference>
<evidence type="ECO:0000313" key="12">
    <source>
        <dbReference type="EMBL" id="ODV91972.1"/>
    </source>
</evidence>
<evidence type="ECO:0000256" key="1">
    <source>
        <dbReference type="ARBA" id="ARBA00001335"/>
    </source>
</evidence>
<dbReference type="GO" id="GO:0070006">
    <property type="term" value="F:metalloaminopeptidase activity"/>
    <property type="evidence" value="ECO:0007669"/>
    <property type="project" value="TreeGrafter"/>
</dbReference>
<protein>
    <recommendedName>
        <fullName evidence="4">aspartyl aminopeptidase</fullName>
        <ecNumber evidence="4">3.4.11.21</ecNumber>
    </recommendedName>
</protein>
<dbReference type="EMBL" id="KV453841">
    <property type="protein sequence ID" value="ODV91972.1"/>
    <property type="molecule type" value="Genomic_DNA"/>
</dbReference>
<keyword evidence="8 11" id="KW-0378">Hydrolase</keyword>
<evidence type="ECO:0000256" key="5">
    <source>
        <dbReference type="ARBA" id="ARBA00022438"/>
    </source>
</evidence>
<dbReference type="GO" id="GO:0008270">
    <property type="term" value="F:zinc ion binding"/>
    <property type="evidence" value="ECO:0007669"/>
    <property type="project" value="InterPro"/>
</dbReference>
<dbReference type="NCBIfam" id="NF002759">
    <property type="entry name" value="PRK02813.1"/>
    <property type="match status" value="1"/>
</dbReference>
<dbReference type="Pfam" id="PF02127">
    <property type="entry name" value="Peptidase_M18"/>
    <property type="match status" value="1"/>
</dbReference>
<dbReference type="GO" id="GO:0000324">
    <property type="term" value="C:fungal-type vacuole"/>
    <property type="evidence" value="ECO:0007669"/>
    <property type="project" value="TreeGrafter"/>
</dbReference>
<keyword evidence="7 11" id="KW-0479">Metal-binding</keyword>